<dbReference type="Proteomes" id="UP001501495">
    <property type="component" value="Unassembled WGS sequence"/>
</dbReference>
<name>A0ABP7XAS8_9ACTN</name>
<dbReference type="Pfam" id="PF13579">
    <property type="entry name" value="Glyco_trans_4_4"/>
    <property type="match status" value="1"/>
</dbReference>
<evidence type="ECO:0000256" key="2">
    <source>
        <dbReference type="ARBA" id="ARBA00022679"/>
    </source>
</evidence>
<dbReference type="SUPFAM" id="SSF53756">
    <property type="entry name" value="UDP-Glycosyltransferase/glycogen phosphorylase"/>
    <property type="match status" value="1"/>
</dbReference>
<reference evidence="5" key="1">
    <citation type="journal article" date="2019" name="Int. J. Syst. Evol. Microbiol.">
        <title>The Global Catalogue of Microorganisms (GCM) 10K type strain sequencing project: providing services to taxonomists for standard genome sequencing and annotation.</title>
        <authorList>
            <consortium name="The Broad Institute Genomics Platform"/>
            <consortium name="The Broad Institute Genome Sequencing Center for Infectious Disease"/>
            <person name="Wu L."/>
            <person name="Ma J."/>
        </authorList>
    </citation>
    <scope>NUCLEOTIDE SEQUENCE [LARGE SCALE GENOMIC DNA]</scope>
    <source>
        <strain evidence="5">JCM 16703</strain>
    </source>
</reference>
<accession>A0ABP7XAS8</accession>
<dbReference type="Gene3D" id="3.40.50.2000">
    <property type="entry name" value="Glycogen Phosphorylase B"/>
    <property type="match status" value="2"/>
</dbReference>
<keyword evidence="1" id="KW-0328">Glycosyltransferase</keyword>
<comment type="caution">
    <text evidence="4">The sequence shown here is derived from an EMBL/GenBank/DDBJ whole genome shotgun (WGS) entry which is preliminary data.</text>
</comment>
<protein>
    <submittedName>
        <fullName evidence="4">Glycosyltransferase</fullName>
    </submittedName>
</protein>
<evidence type="ECO:0000313" key="4">
    <source>
        <dbReference type="EMBL" id="GAA4109749.1"/>
    </source>
</evidence>
<evidence type="ECO:0000259" key="3">
    <source>
        <dbReference type="Pfam" id="PF13579"/>
    </source>
</evidence>
<dbReference type="PANTHER" id="PTHR46401">
    <property type="entry name" value="GLYCOSYLTRANSFERASE WBBK-RELATED"/>
    <property type="match status" value="1"/>
</dbReference>
<dbReference type="EMBL" id="BAAAZH010000003">
    <property type="protein sequence ID" value="GAA4109749.1"/>
    <property type="molecule type" value="Genomic_DNA"/>
</dbReference>
<dbReference type="Pfam" id="PF13692">
    <property type="entry name" value="Glyco_trans_1_4"/>
    <property type="match status" value="1"/>
</dbReference>
<proteinExistence type="predicted"/>
<gene>
    <name evidence="4" type="ORF">GCM10022215_04350</name>
</gene>
<dbReference type="PANTHER" id="PTHR46401:SF8">
    <property type="entry name" value="BLL6006 PROTEIN"/>
    <property type="match status" value="1"/>
</dbReference>
<evidence type="ECO:0000313" key="5">
    <source>
        <dbReference type="Proteomes" id="UP001501495"/>
    </source>
</evidence>
<keyword evidence="5" id="KW-1185">Reference proteome</keyword>
<evidence type="ECO:0000256" key="1">
    <source>
        <dbReference type="ARBA" id="ARBA00022676"/>
    </source>
</evidence>
<keyword evidence="2" id="KW-0808">Transferase</keyword>
<organism evidence="4 5">
    <name type="scientific">Nocardioides fonticola</name>
    <dbReference type="NCBI Taxonomy" id="450363"/>
    <lineage>
        <taxon>Bacteria</taxon>
        <taxon>Bacillati</taxon>
        <taxon>Actinomycetota</taxon>
        <taxon>Actinomycetes</taxon>
        <taxon>Propionibacteriales</taxon>
        <taxon>Nocardioidaceae</taxon>
        <taxon>Nocardioides</taxon>
    </lineage>
</organism>
<dbReference type="InterPro" id="IPR028098">
    <property type="entry name" value="Glyco_trans_4-like_N"/>
</dbReference>
<sequence>MRKLAPRLADAGWDVVVYGRPGQTKEADPDRDPRIRTVATRGVDSTSLSTLTFGLTACLHAFFHRPDVALVMNCANGYWLPLLRLRGIPIVLNVDGIEWERQKWGTWAKRVFRWGAVLTARFANALVFDAHAIGDYWRRTFRRDGYFIPYGGQPVGELPVEPGFTSGEYVLLVARFVPENTINEFLDAAETIAEHHPVVLVGTSGAGNEIDARAERLDAENPNIHWMRHISDDQRLFALWQHAGVYFHGHSVGGTNPALVQAMACGARIVARDTVYNREVLADTAVYCAGTPESIAETVLGQMATTDDRGERARDRGARLYNWPDVCADYERAIAETAEKRPRVAYVEA</sequence>
<feature type="domain" description="Glycosyltransferase subfamily 4-like N-terminal" evidence="3">
    <location>
        <begin position="2"/>
        <end position="142"/>
    </location>
</feature>